<dbReference type="SUPFAM" id="SSF53092">
    <property type="entry name" value="Creatinase/prolidase N-terminal domain"/>
    <property type="match status" value="2"/>
</dbReference>
<keyword evidence="5" id="KW-1185">Reference proteome</keyword>
<sequence>MAGRQRKACPPGVNDQPGIRIDTLERLQKLRVEMRKPKSVQKKPLDAYIVTGSDEHQSEFLSDRDQRLLYISGYTGSRAMAVITNTKAAIWVPEIDVTLANEQLSCDWLLNSFSISIQEWLHTELPNGGRVGANPTLISNSEWEILSRSFSQKYLQLLPITQDLVDLIWFPKPNGTMHEAQVWPIEYAGRIWQDKVAEVRDMMKNEGCDALVITALDEIAWLLNIRGRDIPYFPAFKSYVIITRDQLNFYADQRKIGEAVRKHLQTESCITPKCFRERRYESVWEDLTTLSQIWRKVWIPSSGPFAPGVSRAVYISIPEDKRMSKVSPIIALKAEKNQVERDGMRRAHVQDAVAFCDFMAYFEEKMRRGEKWDEQMVASSLDEFRREQVESQGISFRTIVAFGSHSAIHHYEANNVTSTKINNSNILLIDSGGQYTGGTTDVTRVLHFGNPSAEQIEIYTRVLMGLIDLASLVFPPLLPIKEVDILARRPLWELGLDYHHATSHGIGAHLSIHEGPILISRKFDNKVVFKLGQFFSDEPGYIKDDKYGIRLGNILEVVWHDSKNDSHDRYMSFNPVTLVPFEPKLINLKLLSPRQVIKQFIMQCLL</sequence>
<evidence type="ECO:0000313" key="5">
    <source>
        <dbReference type="Proteomes" id="UP001461498"/>
    </source>
</evidence>
<dbReference type="GO" id="GO:0005737">
    <property type="term" value="C:cytoplasm"/>
    <property type="evidence" value="ECO:0007669"/>
    <property type="project" value="UniProtKB-ARBA"/>
</dbReference>
<dbReference type="Gene3D" id="3.40.350.10">
    <property type="entry name" value="Creatinase/prolidase N-terminal domain"/>
    <property type="match status" value="2"/>
</dbReference>
<dbReference type="Pfam" id="PF16189">
    <property type="entry name" value="Creatinase_N_2"/>
    <property type="match status" value="1"/>
</dbReference>
<dbReference type="PANTHER" id="PTHR43763">
    <property type="entry name" value="XAA-PRO AMINOPEPTIDASE 1"/>
    <property type="match status" value="1"/>
</dbReference>
<evidence type="ECO:0000313" key="4">
    <source>
        <dbReference type="EMBL" id="KAK9508056.1"/>
    </source>
</evidence>
<evidence type="ECO:0000256" key="1">
    <source>
        <dbReference type="ARBA" id="ARBA00008766"/>
    </source>
</evidence>
<dbReference type="Proteomes" id="UP001461498">
    <property type="component" value="Unassembled WGS sequence"/>
</dbReference>
<feature type="domain" description="Peptidase M24" evidence="2">
    <location>
        <begin position="343"/>
        <end position="557"/>
    </location>
</feature>
<dbReference type="SUPFAM" id="SSF55920">
    <property type="entry name" value="Creatinase/aminopeptidase"/>
    <property type="match status" value="1"/>
</dbReference>
<gene>
    <name evidence="4" type="ORF">O3M35_007802</name>
</gene>
<dbReference type="InterPro" id="IPR000994">
    <property type="entry name" value="Pept_M24"/>
</dbReference>
<proteinExistence type="inferred from homology"/>
<dbReference type="Pfam" id="PF01321">
    <property type="entry name" value="Creatinase_N"/>
    <property type="match status" value="1"/>
</dbReference>
<reference evidence="4 5" key="1">
    <citation type="submission" date="2022-12" db="EMBL/GenBank/DDBJ databases">
        <title>Chromosome-level genome assembly of true bugs.</title>
        <authorList>
            <person name="Ma L."/>
            <person name="Li H."/>
        </authorList>
    </citation>
    <scope>NUCLEOTIDE SEQUENCE [LARGE SCALE GENOMIC DNA]</scope>
    <source>
        <strain evidence="4">Lab_2022b</strain>
    </source>
</reference>
<feature type="domain" description="Creatinase N-terminal" evidence="3">
    <location>
        <begin position="26"/>
        <end position="161"/>
    </location>
</feature>
<name>A0AAW1DAK2_9HEMI</name>
<dbReference type="InterPro" id="IPR029149">
    <property type="entry name" value="Creatin/AminoP/Spt16_N"/>
</dbReference>
<dbReference type="InterPro" id="IPR033740">
    <property type="entry name" value="Pept_M24B"/>
</dbReference>
<dbReference type="EMBL" id="JAPXFL010000004">
    <property type="protein sequence ID" value="KAK9508056.1"/>
    <property type="molecule type" value="Genomic_DNA"/>
</dbReference>
<organism evidence="4 5">
    <name type="scientific">Rhynocoris fuscipes</name>
    <dbReference type="NCBI Taxonomy" id="488301"/>
    <lineage>
        <taxon>Eukaryota</taxon>
        <taxon>Metazoa</taxon>
        <taxon>Ecdysozoa</taxon>
        <taxon>Arthropoda</taxon>
        <taxon>Hexapoda</taxon>
        <taxon>Insecta</taxon>
        <taxon>Pterygota</taxon>
        <taxon>Neoptera</taxon>
        <taxon>Paraneoptera</taxon>
        <taxon>Hemiptera</taxon>
        <taxon>Heteroptera</taxon>
        <taxon>Panheteroptera</taxon>
        <taxon>Cimicomorpha</taxon>
        <taxon>Reduviidae</taxon>
        <taxon>Harpactorinae</taxon>
        <taxon>Harpactorini</taxon>
        <taxon>Rhynocoris</taxon>
    </lineage>
</organism>
<dbReference type="PANTHER" id="PTHR43763:SF6">
    <property type="entry name" value="XAA-PRO AMINOPEPTIDASE 1"/>
    <property type="match status" value="1"/>
</dbReference>
<dbReference type="GO" id="GO:0070006">
    <property type="term" value="F:metalloaminopeptidase activity"/>
    <property type="evidence" value="ECO:0007669"/>
    <property type="project" value="InterPro"/>
</dbReference>
<dbReference type="AlphaFoldDB" id="A0AAW1DAK2"/>
<dbReference type="FunFam" id="3.90.230.10:FF:000009">
    <property type="entry name" value="xaa-Pro aminopeptidase 2"/>
    <property type="match status" value="1"/>
</dbReference>
<evidence type="ECO:0000259" key="3">
    <source>
        <dbReference type="Pfam" id="PF01321"/>
    </source>
</evidence>
<comment type="similarity">
    <text evidence="1">Belongs to the peptidase M24B family.</text>
</comment>
<dbReference type="InterPro" id="IPR050422">
    <property type="entry name" value="X-Pro_aminopeptidase_P"/>
</dbReference>
<comment type="caution">
    <text evidence="4">The sequence shown here is derived from an EMBL/GenBank/DDBJ whole genome shotgun (WGS) entry which is preliminary data.</text>
</comment>
<accession>A0AAW1DAK2</accession>
<protein>
    <submittedName>
        <fullName evidence="4">Uncharacterized protein</fullName>
    </submittedName>
</protein>
<dbReference type="InterPro" id="IPR000587">
    <property type="entry name" value="Creatinase_N"/>
</dbReference>
<dbReference type="CDD" id="cd01085">
    <property type="entry name" value="APP"/>
    <property type="match status" value="1"/>
</dbReference>
<dbReference type="InterPro" id="IPR036005">
    <property type="entry name" value="Creatinase/aminopeptidase-like"/>
</dbReference>
<dbReference type="Pfam" id="PF00557">
    <property type="entry name" value="Peptidase_M24"/>
    <property type="match status" value="1"/>
</dbReference>
<dbReference type="Gene3D" id="3.90.230.10">
    <property type="entry name" value="Creatinase/methionine aminopeptidase superfamily"/>
    <property type="match status" value="1"/>
</dbReference>
<evidence type="ECO:0000259" key="2">
    <source>
        <dbReference type="Pfam" id="PF00557"/>
    </source>
</evidence>